<evidence type="ECO:0000313" key="2">
    <source>
        <dbReference type="EMBL" id="BES94165.1"/>
    </source>
</evidence>
<feature type="compositionally biased region" description="Basic and acidic residues" evidence="1">
    <location>
        <begin position="7"/>
        <end position="27"/>
    </location>
</feature>
<sequence length="86" mass="9493">MITSQKGECKNRFGEKSEQVIDSERSSSRTALLSPVVGCYDPVSPGDSPRGHVSPSDSSANWACLFASYLSPHIYLFDVKWTRPNI</sequence>
<dbReference type="Proteomes" id="UP001307889">
    <property type="component" value="Chromosome 5"/>
</dbReference>
<feature type="region of interest" description="Disordered" evidence="1">
    <location>
        <begin position="1"/>
        <end position="29"/>
    </location>
</feature>
<evidence type="ECO:0000313" key="3">
    <source>
        <dbReference type="Proteomes" id="UP001307889"/>
    </source>
</evidence>
<proteinExistence type="predicted"/>
<organism evidence="2 3">
    <name type="scientific">Nesidiocoris tenuis</name>
    <dbReference type="NCBI Taxonomy" id="355587"/>
    <lineage>
        <taxon>Eukaryota</taxon>
        <taxon>Metazoa</taxon>
        <taxon>Ecdysozoa</taxon>
        <taxon>Arthropoda</taxon>
        <taxon>Hexapoda</taxon>
        <taxon>Insecta</taxon>
        <taxon>Pterygota</taxon>
        <taxon>Neoptera</taxon>
        <taxon>Paraneoptera</taxon>
        <taxon>Hemiptera</taxon>
        <taxon>Heteroptera</taxon>
        <taxon>Panheteroptera</taxon>
        <taxon>Cimicomorpha</taxon>
        <taxon>Miridae</taxon>
        <taxon>Dicyphina</taxon>
        <taxon>Nesidiocoris</taxon>
    </lineage>
</organism>
<reference evidence="2 3" key="1">
    <citation type="submission" date="2023-09" db="EMBL/GenBank/DDBJ databases">
        <title>Nesidiocoris tenuis whole genome shotgun sequence.</title>
        <authorList>
            <person name="Shibata T."/>
            <person name="Shimoda M."/>
            <person name="Kobayashi T."/>
            <person name="Uehara T."/>
        </authorList>
    </citation>
    <scope>NUCLEOTIDE SEQUENCE [LARGE SCALE GENOMIC DNA]</scope>
    <source>
        <strain evidence="2 3">Japan</strain>
    </source>
</reference>
<dbReference type="EMBL" id="AP028913">
    <property type="protein sequence ID" value="BES94165.1"/>
    <property type="molecule type" value="Genomic_DNA"/>
</dbReference>
<protein>
    <submittedName>
        <fullName evidence="2">Uncharacterized protein</fullName>
    </submittedName>
</protein>
<evidence type="ECO:0000256" key="1">
    <source>
        <dbReference type="SAM" id="MobiDB-lite"/>
    </source>
</evidence>
<gene>
    <name evidence="2" type="ORF">NTJ_06974</name>
</gene>
<name>A0ABN7APM0_9HEMI</name>
<accession>A0ABN7APM0</accession>
<keyword evidence="3" id="KW-1185">Reference proteome</keyword>